<dbReference type="Pfam" id="PF07525">
    <property type="entry name" value="SOCS_box"/>
    <property type="match status" value="1"/>
</dbReference>
<dbReference type="Gene3D" id="2.40.50.140">
    <property type="entry name" value="Nucleic acid-binding proteins"/>
    <property type="match status" value="1"/>
</dbReference>
<evidence type="ECO:0000256" key="9">
    <source>
        <dbReference type="ARBA" id="ARBA00035463"/>
    </source>
</evidence>
<dbReference type="GO" id="GO:0005791">
    <property type="term" value="C:rough endoplasmic reticulum"/>
    <property type="evidence" value="ECO:0007669"/>
    <property type="project" value="UniProtKB-SubCell"/>
</dbReference>
<comment type="caution">
    <text evidence="13">The sequence shown here is derived from an EMBL/GenBank/DDBJ whole genome shotgun (WGS) entry which is preliminary data.</text>
</comment>
<feature type="compositionally biased region" description="Basic and acidic residues" evidence="11">
    <location>
        <begin position="217"/>
        <end position="239"/>
    </location>
</feature>
<comment type="subcellular location">
    <subcellularLocation>
        <location evidence="1">Rough endoplasmic reticulum</location>
    </subcellularLocation>
</comment>
<feature type="region of interest" description="Disordered" evidence="11">
    <location>
        <begin position="212"/>
        <end position="239"/>
    </location>
</feature>
<feature type="repeat" description="ANK" evidence="10">
    <location>
        <begin position="581"/>
        <end position="608"/>
    </location>
</feature>
<evidence type="ECO:0000256" key="4">
    <source>
        <dbReference type="ARBA" id="ARBA00022737"/>
    </source>
</evidence>
<dbReference type="InterPro" id="IPR006032">
    <property type="entry name" value="Ribosomal_uS12"/>
</dbReference>
<dbReference type="Gene3D" id="1.10.750.20">
    <property type="entry name" value="SOCS box"/>
    <property type="match status" value="1"/>
</dbReference>
<evidence type="ECO:0000256" key="8">
    <source>
        <dbReference type="ARBA" id="ARBA00035161"/>
    </source>
</evidence>
<feature type="repeat" description="ANK" evidence="10">
    <location>
        <begin position="373"/>
        <end position="405"/>
    </location>
</feature>
<feature type="repeat" description="ANK" evidence="10">
    <location>
        <begin position="307"/>
        <end position="339"/>
    </location>
</feature>
<dbReference type="InterPro" id="IPR005680">
    <property type="entry name" value="Ribosomal_uS12_euk/arc"/>
</dbReference>
<feature type="region of interest" description="Disordered" evidence="11">
    <location>
        <begin position="156"/>
        <end position="180"/>
    </location>
</feature>
<feature type="repeat" description="ANK" evidence="10">
    <location>
        <begin position="340"/>
        <end position="372"/>
    </location>
</feature>
<comment type="similarity">
    <text evidence="3">Belongs to the universal ribosomal protein uS12 family.</text>
</comment>
<dbReference type="InterPro" id="IPR002110">
    <property type="entry name" value="Ankyrin_rpt"/>
</dbReference>
<dbReference type="OrthoDB" id="194358at2759"/>
<evidence type="ECO:0000256" key="5">
    <source>
        <dbReference type="ARBA" id="ARBA00022980"/>
    </source>
</evidence>
<evidence type="ECO:0000256" key="7">
    <source>
        <dbReference type="ARBA" id="ARBA00023274"/>
    </source>
</evidence>
<dbReference type="GO" id="GO:0006412">
    <property type="term" value="P:translation"/>
    <property type="evidence" value="ECO:0007669"/>
    <property type="project" value="InterPro"/>
</dbReference>
<keyword evidence="7" id="KW-0687">Ribonucleoprotein</keyword>
<dbReference type="SUPFAM" id="SSF50249">
    <property type="entry name" value="Nucleic acid-binding proteins"/>
    <property type="match status" value="1"/>
</dbReference>
<name>A0A8S4BP57_9TELE</name>
<sequence>MGKCRGLRTARKLRNHRREQKWHDKQYKKAHLGTALKANPFGGASHAKGIVLEKVGVEAKQPNSAIRKCVRVQLIKNGKKITAFVPNDGCLNFIEENDEVLVAGFGRKGHAVGDIPGVRFKVVKVANVSLLALIWESQKSWEEPIKLRFQSSHNNKKFETAGTTQNHKKRAADPNVRPFEQSENQMEFGGQGLEDDDDDDCDAATQFMIEQSLLESSKQKETPRDPAAQDDRSAKPKSEGIDEIFTAIKQGNEPLLRELCAGQKDGFLRTDARGWTPLHEAAAQTNPAVLELTFASGPGSAEGRTPEGRTPLYLAVERGLMENAAFLLAHGALPDAHDLEQDSPLFVAIRSDRVDLVELLLRRGSRVNQDGCHGRCPLHEASRLGNAGLVTLLLEAGARPDPRSNYGLTPLALAAQGGHLEVVEILLRRGADVLSQAQDEASVLHEACALGDPALISLLLEHGADANVATHTGHMPIHRAAHHGHLQALRLLLPVTTKADVQDSGMSPLHSAAAGGHTDCIKALLDEGYDPNFMLDPWIRHSYHDERKSALFFAVSNNDLASAKLLLESGAMANQDPIKCLQVALRFGNYELINLLLRHGANVNYFCKINTTHFPSALQYALKDEVVLRMLCNFGYDVERCFDCPYGNGSHIPEDFEGWTCSVIKDTMFCEVITVYWLKDLSGFVVRVLLDYVDHVTLCSKLKAALMDQKQWPDICAVLENARCLQHLCRLRIRRSLGRLRLRSPVFMSFLPLPQRLKDYVQYREYDLLGQKGHAEASKRA</sequence>
<dbReference type="SUPFAM" id="SSF158235">
    <property type="entry name" value="SOCS box-like"/>
    <property type="match status" value="1"/>
</dbReference>
<keyword evidence="6 10" id="KW-0040">ANK repeat</keyword>
<keyword evidence="5" id="KW-0689">Ribosomal protein</keyword>
<feature type="domain" description="SOCS box" evidence="12">
    <location>
        <begin position="721"/>
        <end position="767"/>
    </location>
</feature>
<gene>
    <name evidence="13" type="ORF">MMEN_LOCUS15937</name>
</gene>
<dbReference type="PANTHER" id="PTHR24198:SF176">
    <property type="entry name" value="ANKYRIN REPEAT AND SOCS BOX CONTAINING 14"/>
    <property type="match status" value="1"/>
</dbReference>
<dbReference type="GO" id="GO:0003735">
    <property type="term" value="F:structural constituent of ribosome"/>
    <property type="evidence" value="ECO:0007669"/>
    <property type="project" value="InterPro"/>
</dbReference>
<keyword evidence="4" id="KW-0677">Repeat</keyword>
<dbReference type="GO" id="GO:0035556">
    <property type="term" value="P:intracellular signal transduction"/>
    <property type="evidence" value="ECO:0007669"/>
    <property type="project" value="InterPro"/>
</dbReference>
<dbReference type="PROSITE" id="PS50225">
    <property type="entry name" value="SOCS"/>
    <property type="match status" value="1"/>
</dbReference>
<dbReference type="AlphaFoldDB" id="A0A8S4BP57"/>
<dbReference type="PANTHER" id="PTHR24198">
    <property type="entry name" value="ANKYRIN REPEAT AND PROTEIN KINASE DOMAIN-CONTAINING PROTEIN"/>
    <property type="match status" value="1"/>
</dbReference>
<dbReference type="PROSITE" id="PS50088">
    <property type="entry name" value="ANK_REPEAT"/>
    <property type="match status" value="8"/>
</dbReference>
<dbReference type="SUPFAM" id="SSF48403">
    <property type="entry name" value="Ankyrin repeat"/>
    <property type="match status" value="1"/>
</dbReference>
<evidence type="ECO:0000256" key="2">
    <source>
        <dbReference type="ARBA" id="ARBA00004906"/>
    </source>
</evidence>
<feature type="repeat" description="ANK" evidence="10">
    <location>
        <begin position="472"/>
        <end position="504"/>
    </location>
</feature>
<evidence type="ECO:0000256" key="1">
    <source>
        <dbReference type="ARBA" id="ARBA00004427"/>
    </source>
</evidence>
<evidence type="ECO:0000256" key="10">
    <source>
        <dbReference type="PROSITE-ProRule" id="PRU00023"/>
    </source>
</evidence>
<dbReference type="SMART" id="SM00248">
    <property type="entry name" value="ANK"/>
    <property type="match status" value="11"/>
</dbReference>
<dbReference type="PROSITE" id="PS00055">
    <property type="entry name" value="RIBOSOMAL_S12"/>
    <property type="match status" value="1"/>
</dbReference>
<dbReference type="CDD" id="cd03367">
    <property type="entry name" value="Ribosomal_S23"/>
    <property type="match status" value="1"/>
</dbReference>
<dbReference type="Proteomes" id="UP000677803">
    <property type="component" value="Unassembled WGS sequence"/>
</dbReference>
<evidence type="ECO:0000259" key="12">
    <source>
        <dbReference type="PROSITE" id="PS50225"/>
    </source>
</evidence>
<feature type="repeat" description="ANK" evidence="10">
    <location>
        <begin position="504"/>
        <end position="536"/>
    </location>
</feature>
<dbReference type="InterPro" id="IPR012340">
    <property type="entry name" value="NA-bd_OB-fold"/>
</dbReference>
<reference evidence="13" key="1">
    <citation type="submission" date="2021-05" db="EMBL/GenBank/DDBJ databases">
        <authorList>
            <person name="Tigano A."/>
        </authorList>
    </citation>
    <scope>NUCLEOTIDE SEQUENCE</scope>
</reference>
<accession>A0A8S4BP57</accession>
<dbReference type="GO" id="GO:0022626">
    <property type="term" value="C:cytosolic ribosome"/>
    <property type="evidence" value="ECO:0007669"/>
    <property type="project" value="UniProtKB-ARBA"/>
</dbReference>
<dbReference type="EMBL" id="CAJRST010033334">
    <property type="protein sequence ID" value="CAG5977869.1"/>
    <property type="molecule type" value="Genomic_DNA"/>
</dbReference>
<evidence type="ECO:0000313" key="13">
    <source>
        <dbReference type="EMBL" id="CAG5977869.1"/>
    </source>
</evidence>
<dbReference type="SMART" id="SM00969">
    <property type="entry name" value="SOCS_box"/>
    <property type="match status" value="1"/>
</dbReference>
<dbReference type="InterPro" id="IPR036036">
    <property type="entry name" value="SOCS_box-like_dom_sf"/>
</dbReference>
<evidence type="ECO:0000256" key="11">
    <source>
        <dbReference type="SAM" id="MobiDB-lite"/>
    </source>
</evidence>
<proteinExistence type="inferred from homology"/>
<dbReference type="Pfam" id="PF12796">
    <property type="entry name" value="Ank_2"/>
    <property type="match status" value="4"/>
</dbReference>
<evidence type="ECO:0000256" key="3">
    <source>
        <dbReference type="ARBA" id="ARBA00005657"/>
    </source>
</evidence>
<feature type="repeat" description="ANK" evidence="10">
    <location>
        <begin position="439"/>
        <end position="471"/>
    </location>
</feature>
<dbReference type="Gene3D" id="1.25.40.20">
    <property type="entry name" value="Ankyrin repeat-containing domain"/>
    <property type="match status" value="2"/>
</dbReference>
<dbReference type="FunFam" id="2.40.50.140:FF:000007">
    <property type="entry name" value="40S ribosomal protein S23"/>
    <property type="match status" value="1"/>
</dbReference>
<feature type="repeat" description="ANK" evidence="10">
    <location>
        <begin position="406"/>
        <end position="438"/>
    </location>
</feature>
<keyword evidence="14" id="KW-1185">Reference proteome</keyword>
<dbReference type="FunFam" id="1.10.750.20:FF:000001">
    <property type="entry name" value="Ankyrin repeat and SOCS box containing 1"/>
    <property type="match status" value="1"/>
</dbReference>
<evidence type="ECO:0000313" key="14">
    <source>
        <dbReference type="Proteomes" id="UP000677803"/>
    </source>
</evidence>
<protein>
    <recommendedName>
        <fullName evidence="8">Small ribosomal subunit protein uS12</fullName>
    </recommendedName>
    <alternativeName>
        <fullName evidence="9">40S ribosomal protein S23</fullName>
    </alternativeName>
</protein>
<dbReference type="InterPro" id="IPR036770">
    <property type="entry name" value="Ankyrin_rpt-contain_sf"/>
</dbReference>
<dbReference type="Pfam" id="PF00164">
    <property type="entry name" value="Ribosom_S12_S23"/>
    <property type="match status" value="1"/>
</dbReference>
<dbReference type="InterPro" id="IPR001496">
    <property type="entry name" value="SOCS_box"/>
</dbReference>
<evidence type="ECO:0000256" key="6">
    <source>
        <dbReference type="ARBA" id="ARBA00023043"/>
    </source>
</evidence>
<dbReference type="PRINTS" id="PR01415">
    <property type="entry name" value="ANKYRIN"/>
</dbReference>
<comment type="pathway">
    <text evidence="2">Protein modification; protein ubiquitination.</text>
</comment>
<dbReference type="GO" id="GO:0015935">
    <property type="term" value="C:small ribosomal subunit"/>
    <property type="evidence" value="ECO:0007669"/>
    <property type="project" value="InterPro"/>
</dbReference>
<dbReference type="PROSITE" id="PS50297">
    <property type="entry name" value="ANK_REP_REGION"/>
    <property type="match status" value="8"/>
</dbReference>
<organism evidence="13 14">
    <name type="scientific">Menidia menidia</name>
    <name type="common">Atlantic silverside</name>
    <dbReference type="NCBI Taxonomy" id="238744"/>
    <lineage>
        <taxon>Eukaryota</taxon>
        <taxon>Metazoa</taxon>
        <taxon>Chordata</taxon>
        <taxon>Craniata</taxon>
        <taxon>Vertebrata</taxon>
        <taxon>Euteleostomi</taxon>
        <taxon>Actinopterygii</taxon>
        <taxon>Neopterygii</taxon>
        <taxon>Teleostei</taxon>
        <taxon>Neoteleostei</taxon>
        <taxon>Acanthomorphata</taxon>
        <taxon>Ovalentaria</taxon>
        <taxon>Atherinomorphae</taxon>
        <taxon>Atheriniformes</taxon>
        <taxon>Atherinopsidae</taxon>
        <taxon>Menidiinae</taxon>
        <taxon>Menidia</taxon>
    </lineage>
</organism>
<dbReference type="NCBIfam" id="TIGR00982">
    <property type="entry name" value="uS12_E_A"/>
    <property type="match status" value="1"/>
</dbReference>